<dbReference type="PANTHER" id="PTHR43442:SF3">
    <property type="entry name" value="GLUCONOKINASE-RELATED"/>
    <property type="match status" value="1"/>
</dbReference>
<dbReference type="GO" id="GO:0046316">
    <property type="term" value="F:gluconokinase activity"/>
    <property type="evidence" value="ECO:0007669"/>
    <property type="project" value="UniProtKB-EC"/>
</dbReference>
<evidence type="ECO:0000313" key="13">
    <source>
        <dbReference type="Proteomes" id="UP000032679"/>
    </source>
</evidence>
<evidence type="ECO:0000256" key="1">
    <source>
        <dbReference type="ARBA" id="ARBA00004761"/>
    </source>
</evidence>
<comment type="pathway">
    <text evidence="1">Carbohydrate acid metabolism.</text>
</comment>
<dbReference type="RefSeq" id="WP_048848645.1">
    <property type="nucleotide sequence ID" value="NZ_BALE01000016.1"/>
</dbReference>
<dbReference type="STRING" id="1231623.Tasa_016_006"/>
<accession>A0A0D6MKS8</accession>
<evidence type="ECO:0000256" key="10">
    <source>
        <dbReference type="RuleBase" id="RU363066"/>
    </source>
</evidence>
<comment type="caution">
    <text evidence="12">The sequence shown here is derived from an EMBL/GenBank/DDBJ whole genome shotgun (WGS) entry which is preliminary data.</text>
</comment>
<keyword evidence="6 10" id="KW-0418">Kinase</keyword>
<evidence type="ECO:0000256" key="2">
    <source>
        <dbReference type="ARBA" id="ARBA00008420"/>
    </source>
</evidence>
<evidence type="ECO:0000256" key="9">
    <source>
        <dbReference type="ARBA" id="ARBA00048090"/>
    </source>
</evidence>
<name>A0A0D6MKS8_9PROT</name>
<evidence type="ECO:0000256" key="3">
    <source>
        <dbReference type="ARBA" id="ARBA00012054"/>
    </source>
</evidence>
<dbReference type="PANTHER" id="PTHR43442">
    <property type="entry name" value="GLUCONOKINASE-RELATED"/>
    <property type="match status" value="1"/>
</dbReference>
<dbReference type="SUPFAM" id="SSF52540">
    <property type="entry name" value="P-loop containing nucleoside triphosphate hydrolases"/>
    <property type="match status" value="1"/>
</dbReference>
<dbReference type="GO" id="GO:0019521">
    <property type="term" value="P:D-gluconate metabolic process"/>
    <property type="evidence" value="ECO:0007669"/>
    <property type="project" value="UniProtKB-KW"/>
</dbReference>
<keyword evidence="7 10" id="KW-0067">ATP-binding</keyword>
<comment type="similarity">
    <text evidence="2 10">Belongs to the gluconokinase GntK/GntV family.</text>
</comment>
<dbReference type="EC" id="2.7.1.12" evidence="3 10"/>
<dbReference type="NCBIfam" id="TIGR01313">
    <property type="entry name" value="therm_gnt_kin"/>
    <property type="match status" value="1"/>
</dbReference>
<keyword evidence="8" id="KW-0311">Gluconate utilization</keyword>
<protein>
    <recommendedName>
        <fullName evidence="3 10">Gluconokinase</fullName>
        <ecNumber evidence="3 10">2.7.1.12</ecNumber>
    </recommendedName>
</protein>
<reference evidence="12 13" key="1">
    <citation type="submission" date="2012-10" db="EMBL/GenBank/DDBJ databases">
        <title>Genome sequencing of Tanticharoenia sakaeratensis NBRC 103193.</title>
        <authorList>
            <person name="Azuma Y."/>
            <person name="Hadano H."/>
            <person name="Hirakawa H."/>
            <person name="Matsushita K."/>
        </authorList>
    </citation>
    <scope>NUCLEOTIDE SEQUENCE [LARGE SCALE GENOMIC DNA]</scope>
    <source>
        <strain evidence="12 13">NBRC 103193</strain>
    </source>
</reference>
<dbReference type="Gene3D" id="3.40.50.300">
    <property type="entry name" value="P-loop containing nucleotide triphosphate hydrolases"/>
    <property type="match status" value="1"/>
</dbReference>
<evidence type="ECO:0000256" key="4">
    <source>
        <dbReference type="ARBA" id="ARBA00022679"/>
    </source>
</evidence>
<dbReference type="FunFam" id="3.40.50.300:FF:000522">
    <property type="entry name" value="Gluconokinase"/>
    <property type="match status" value="1"/>
</dbReference>
<evidence type="ECO:0000256" key="8">
    <source>
        <dbReference type="ARBA" id="ARBA00023064"/>
    </source>
</evidence>
<dbReference type="InterPro" id="IPR027417">
    <property type="entry name" value="P-loop_NTPase"/>
</dbReference>
<evidence type="ECO:0000256" key="11">
    <source>
        <dbReference type="SAM" id="MobiDB-lite"/>
    </source>
</evidence>
<dbReference type="GO" id="GO:0005524">
    <property type="term" value="F:ATP binding"/>
    <property type="evidence" value="ECO:0007669"/>
    <property type="project" value="UniProtKB-KW"/>
</dbReference>
<keyword evidence="4 10" id="KW-0808">Transferase</keyword>
<evidence type="ECO:0000256" key="6">
    <source>
        <dbReference type="ARBA" id="ARBA00022777"/>
    </source>
</evidence>
<dbReference type="InterPro" id="IPR006001">
    <property type="entry name" value="Therm_gnt_kin"/>
</dbReference>
<keyword evidence="13" id="KW-1185">Reference proteome</keyword>
<evidence type="ECO:0000256" key="7">
    <source>
        <dbReference type="ARBA" id="ARBA00022840"/>
    </source>
</evidence>
<evidence type="ECO:0000256" key="5">
    <source>
        <dbReference type="ARBA" id="ARBA00022741"/>
    </source>
</evidence>
<organism evidence="12 13">
    <name type="scientific">Tanticharoenia sakaeratensis NBRC 103193</name>
    <dbReference type="NCBI Taxonomy" id="1231623"/>
    <lineage>
        <taxon>Bacteria</taxon>
        <taxon>Pseudomonadati</taxon>
        <taxon>Pseudomonadota</taxon>
        <taxon>Alphaproteobacteria</taxon>
        <taxon>Acetobacterales</taxon>
        <taxon>Acetobacteraceae</taxon>
        <taxon>Tanticharoenia</taxon>
    </lineage>
</organism>
<feature type="region of interest" description="Disordered" evidence="11">
    <location>
        <begin position="1"/>
        <end position="34"/>
    </location>
</feature>
<proteinExistence type="inferred from homology"/>
<dbReference type="EMBL" id="BALE01000016">
    <property type="protein sequence ID" value="GAN54086.1"/>
    <property type="molecule type" value="Genomic_DNA"/>
</dbReference>
<sequence length="214" mass="23001">MSINAAQASGPHASTLERPGPVPDADPTSVPLVTPSRRLREGLVRPTILIVMGVSGCGKSTLADALAARLKCARLEGDDLHPANNIAKMSAGIPLTDEDRWPWLEDIAHRIRTWSEAKQSGVITCSALKRAYRDILAGGLSSVCFVYLKGTKAQILPRLSHRTGHFMPTSMLDSQFAALEEPAQDEIEMDLDVTAEVPALCDAVIACLERLPAP</sequence>
<dbReference type="Proteomes" id="UP000032679">
    <property type="component" value="Unassembled WGS sequence"/>
</dbReference>
<dbReference type="AlphaFoldDB" id="A0A0D6MKS8"/>
<dbReference type="CDD" id="cd02021">
    <property type="entry name" value="GntK"/>
    <property type="match status" value="1"/>
</dbReference>
<evidence type="ECO:0000313" key="12">
    <source>
        <dbReference type="EMBL" id="GAN54086.1"/>
    </source>
</evidence>
<dbReference type="OrthoDB" id="9795716at2"/>
<dbReference type="GO" id="GO:0005737">
    <property type="term" value="C:cytoplasm"/>
    <property type="evidence" value="ECO:0007669"/>
    <property type="project" value="TreeGrafter"/>
</dbReference>
<keyword evidence="5 10" id="KW-0547">Nucleotide-binding</keyword>
<gene>
    <name evidence="12" type="ORF">Tasa_016_006</name>
</gene>
<comment type="catalytic activity">
    <reaction evidence="9 10">
        <text>D-gluconate + ATP = 6-phospho-D-gluconate + ADP + H(+)</text>
        <dbReference type="Rhea" id="RHEA:19433"/>
        <dbReference type="ChEBI" id="CHEBI:15378"/>
        <dbReference type="ChEBI" id="CHEBI:18391"/>
        <dbReference type="ChEBI" id="CHEBI:30616"/>
        <dbReference type="ChEBI" id="CHEBI:58759"/>
        <dbReference type="ChEBI" id="CHEBI:456216"/>
        <dbReference type="EC" id="2.7.1.12"/>
    </reaction>
</comment>
<dbReference type="Pfam" id="PF13671">
    <property type="entry name" value="AAA_33"/>
    <property type="match status" value="1"/>
</dbReference>